<feature type="region of interest" description="Disordered" evidence="1">
    <location>
        <begin position="101"/>
        <end position="138"/>
    </location>
</feature>
<dbReference type="OrthoDB" id="5274873at2759"/>
<dbReference type="CDD" id="cd00048">
    <property type="entry name" value="DSRM_SF"/>
    <property type="match status" value="1"/>
</dbReference>
<dbReference type="Proteomes" id="UP000799439">
    <property type="component" value="Unassembled WGS sequence"/>
</dbReference>
<gene>
    <name evidence="2" type="ORF">K461DRAFT_100379</name>
</gene>
<comment type="caution">
    <text evidence="2">The sequence shown here is derived from an EMBL/GenBank/DDBJ whole genome shotgun (WGS) entry which is preliminary data.</text>
</comment>
<protein>
    <recommendedName>
        <fullName evidence="4">DRBM domain-containing protein</fullName>
    </recommendedName>
</protein>
<evidence type="ECO:0000313" key="3">
    <source>
        <dbReference type="Proteomes" id="UP000799439"/>
    </source>
</evidence>
<dbReference type="EMBL" id="ML996083">
    <property type="protein sequence ID" value="KAF2154691.1"/>
    <property type="molecule type" value="Genomic_DNA"/>
</dbReference>
<dbReference type="AlphaFoldDB" id="A0A9P4MPH9"/>
<evidence type="ECO:0000313" key="2">
    <source>
        <dbReference type="EMBL" id="KAF2154691.1"/>
    </source>
</evidence>
<proteinExistence type="predicted"/>
<sequence>MFYIMYLTSLCTRRNWPTPQFVPFRHRRGHGCVVRVNNREYSTGDTAYESEELAKNAAATQAYMICRNFSVNDGMMPGQRPGMAAASDAVCQGLPVAIGTGRRRRTTADSSASSEHFTADGEYSSSSGSSGGGSPRRLSQGDLALAAAARRYAGDRRGSGGLCVCRRAQVMGYGRCVYCLREAGYTVTSYS</sequence>
<organism evidence="2 3">
    <name type="scientific">Myriangium duriaei CBS 260.36</name>
    <dbReference type="NCBI Taxonomy" id="1168546"/>
    <lineage>
        <taxon>Eukaryota</taxon>
        <taxon>Fungi</taxon>
        <taxon>Dikarya</taxon>
        <taxon>Ascomycota</taxon>
        <taxon>Pezizomycotina</taxon>
        <taxon>Dothideomycetes</taxon>
        <taxon>Dothideomycetidae</taxon>
        <taxon>Myriangiales</taxon>
        <taxon>Myriangiaceae</taxon>
        <taxon>Myriangium</taxon>
    </lineage>
</organism>
<dbReference type="SUPFAM" id="SSF54768">
    <property type="entry name" value="dsRNA-binding domain-like"/>
    <property type="match status" value="1"/>
</dbReference>
<accession>A0A9P4MPH9</accession>
<evidence type="ECO:0000256" key="1">
    <source>
        <dbReference type="SAM" id="MobiDB-lite"/>
    </source>
</evidence>
<dbReference type="Gene3D" id="3.30.160.20">
    <property type="match status" value="1"/>
</dbReference>
<name>A0A9P4MPH9_9PEZI</name>
<evidence type="ECO:0008006" key="4">
    <source>
        <dbReference type="Google" id="ProtNLM"/>
    </source>
</evidence>
<keyword evidence="3" id="KW-1185">Reference proteome</keyword>
<reference evidence="2" key="1">
    <citation type="journal article" date="2020" name="Stud. Mycol.">
        <title>101 Dothideomycetes genomes: a test case for predicting lifestyles and emergence of pathogens.</title>
        <authorList>
            <person name="Haridas S."/>
            <person name="Albert R."/>
            <person name="Binder M."/>
            <person name="Bloem J."/>
            <person name="Labutti K."/>
            <person name="Salamov A."/>
            <person name="Andreopoulos B."/>
            <person name="Baker S."/>
            <person name="Barry K."/>
            <person name="Bills G."/>
            <person name="Bluhm B."/>
            <person name="Cannon C."/>
            <person name="Castanera R."/>
            <person name="Culley D."/>
            <person name="Daum C."/>
            <person name="Ezra D."/>
            <person name="Gonzalez J."/>
            <person name="Henrissat B."/>
            <person name="Kuo A."/>
            <person name="Liang C."/>
            <person name="Lipzen A."/>
            <person name="Lutzoni F."/>
            <person name="Magnuson J."/>
            <person name="Mondo S."/>
            <person name="Nolan M."/>
            <person name="Ohm R."/>
            <person name="Pangilinan J."/>
            <person name="Park H.-J."/>
            <person name="Ramirez L."/>
            <person name="Alfaro M."/>
            <person name="Sun H."/>
            <person name="Tritt A."/>
            <person name="Yoshinaga Y."/>
            <person name="Zwiers L.-H."/>
            <person name="Turgeon B."/>
            <person name="Goodwin S."/>
            <person name="Spatafora J."/>
            <person name="Crous P."/>
            <person name="Grigoriev I."/>
        </authorList>
    </citation>
    <scope>NUCLEOTIDE SEQUENCE</scope>
    <source>
        <strain evidence="2">CBS 260.36</strain>
    </source>
</reference>